<gene>
    <name evidence="2" type="ORF">Cvel_5383</name>
</gene>
<feature type="region of interest" description="Disordered" evidence="1">
    <location>
        <begin position="566"/>
        <end position="595"/>
    </location>
</feature>
<dbReference type="VEuPathDB" id="CryptoDB:Cvel_5383"/>
<name>A0A0G4GY12_9ALVE</name>
<feature type="region of interest" description="Disordered" evidence="1">
    <location>
        <begin position="385"/>
        <end position="459"/>
    </location>
</feature>
<accession>A0A0G4GY12</accession>
<feature type="compositionally biased region" description="Low complexity" evidence="1">
    <location>
        <begin position="137"/>
        <end position="150"/>
    </location>
</feature>
<feature type="compositionally biased region" description="Basic and acidic residues" evidence="1">
    <location>
        <begin position="17"/>
        <end position="27"/>
    </location>
</feature>
<feature type="compositionally biased region" description="Polar residues" evidence="1">
    <location>
        <begin position="231"/>
        <end position="243"/>
    </location>
</feature>
<feature type="compositionally biased region" description="Basic residues" evidence="1">
    <location>
        <begin position="434"/>
        <end position="444"/>
    </location>
</feature>
<feature type="region of interest" description="Disordered" evidence="1">
    <location>
        <begin position="1"/>
        <end position="243"/>
    </location>
</feature>
<feature type="region of interest" description="Disordered" evidence="1">
    <location>
        <begin position="338"/>
        <end position="369"/>
    </location>
</feature>
<feature type="compositionally biased region" description="Polar residues" evidence="1">
    <location>
        <begin position="72"/>
        <end position="100"/>
    </location>
</feature>
<feature type="compositionally biased region" description="Pro residues" evidence="1">
    <location>
        <begin position="352"/>
        <end position="366"/>
    </location>
</feature>
<protein>
    <submittedName>
        <fullName evidence="2">Uncharacterized protein</fullName>
    </submittedName>
</protein>
<evidence type="ECO:0000256" key="1">
    <source>
        <dbReference type="SAM" id="MobiDB-lite"/>
    </source>
</evidence>
<dbReference type="AlphaFoldDB" id="A0A0G4GY12"/>
<organism evidence="2">
    <name type="scientific">Chromera velia CCMP2878</name>
    <dbReference type="NCBI Taxonomy" id="1169474"/>
    <lineage>
        <taxon>Eukaryota</taxon>
        <taxon>Sar</taxon>
        <taxon>Alveolata</taxon>
        <taxon>Colpodellida</taxon>
        <taxon>Chromeraceae</taxon>
        <taxon>Chromera</taxon>
    </lineage>
</organism>
<reference evidence="2" key="1">
    <citation type="submission" date="2014-11" db="EMBL/GenBank/DDBJ databases">
        <authorList>
            <person name="Otto D Thomas"/>
            <person name="Naeem Raeece"/>
        </authorList>
    </citation>
    <scope>NUCLEOTIDE SEQUENCE</scope>
</reference>
<proteinExistence type="predicted"/>
<sequence length="754" mass="82209">MKHSEQEARMTGGPPRPTKDRQKHPLEVDLSDEQGNTHLAEGKKKKKKQKQKSSESLLSPQKDASAEGSLLSGWNPTPTLNPRSTARSGPSASSLQQQRTIGADDDECAKTANRNSKRGDDRGVGGDLESSPPLPLSLPLKPLTSPPQLSDDAFPSLSCARKRTAAVSELMPVGQEGQEDPREGLPLSEAGADSFIQDDMDGECPFGIPSEEEDDLEKGAAAISAPHPHSYSHSQWSLSQPNGSHGVKGDLLAVGDWRTKCNLTEDRSEVAPPMVHGKEEEHEHRHMLFASAVHSSSAFPSSVASEDMDALNARRTGRQPFECSGEDSWRPLKCASTRLGPAAGKRDALTKHPPPSRTQGPPPCLPMVPSLQHFNHMHMGPFLIPFSQHSSPPPDEFPWPSFSQPPGALHGNSSGHTEKQSRSSPRGSLAGSSRRGKSTGRNRNGRGPAEAPDQHMHPHTLPMQLYQQTHKREMRAASNGIITQIPPIMPPQLQSLSFSYYQHSFQFSGGESMPVGQEGQRDPRETPSLSAARADSFIQDDPESDGECPFGIPSEEEDVLEKGAAAISASHPHSHSHSQWGFSEPNGANFDSGVQPLMRPQKRVKFSRGTERVYERGSDWAEFLSQKVVSKNEIWRRGQSRRGVKLLPSSCRSSPEQETETAVAASCATRNPASLSLGARPLKSILKQSGLSQMLPKDIKRDATVQERVWFRTVEGDKARRKLVLRLGLCPKKGIAQVTKMGGKSKVGEHLKKK</sequence>
<dbReference type="EMBL" id="CDMZ01001669">
    <property type="protein sequence ID" value="CEM35985.1"/>
    <property type="molecule type" value="Genomic_DNA"/>
</dbReference>
<evidence type="ECO:0000313" key="2">
    <source>
        <dbReference type="EMBL" id="CEM35985.1"/>
    </source>
</evidence>
<feature type="region of interest" description="Disordered" evidence="1">
    <location>
        <begin position="509"/>
        <end position="531"/>
    </location>
</feature>